<dbReference type="InterPro" id="IPR036565">
    <property type="entry name" value="Mur-like_cat_sf"/>
</dbReference>
<keyword evidence="6 11" id="KW-0547">Nucleotide-binding</keyword>
<dbReference type="InterPro" id="IPR013221">
    <property type="entry name" value="Mur_ligase_cen"/>
</dbReference>
<keyword evidence="7 11" id="KW-0067">ATP-binding</keyword>
<evidence type="ECO:0000256" key="9">
    <source>
        <dbReference type="ARBA" id="ARBA00030592"/>
    </source>
</evidence>
<evidence type="ECO:0000259" key="13">
    <source>
        <dbReference type="Pfam" id="PF08245"/>
    </source>
</evidence>
<dbReference type="PROSITE" id="PS01011">
    <property type="entry name" value="FOLYLPOLYGLU_SYNT_1"/>
    <property type="match status" value="1"/>
</dbReference>
<dbReference type="AlphaFoldDB" id="A0AAE3DMM1"/>
<evidence type="ECO:0000313" key="15">
    <source>
        <dbReference type="Proteomes" id="UP001199355"/>
    </source>
</evidence>
<gene>
    <name evidence="14" type="ORF">LKD45_01505</name>
</gene>
<dbReference type="Pfam" id="PF08245">
    <property type="entry name" value="Mur_ligase_M"/>
    <property type="match status" value="1"/>
</dbReference>
<dbReference type="Gene3D" id="3.90.190.20">
    <property type="entry name" value="Mur ligase, C-terminal domain"/>
    <property type="match status" value="1"/>
</dbReference>
<dbReference type="GO" id="GO:0008841">
    <property type="term" value="F:dihydrofolate synthase activity"/>
    <property type="evidence" value="ECO:0007669"/>
    <property type="project" value="TreeGrafter"/>
</dbReference>
<dbReference type="SUPFAM" id="SSF53623">
    <property type="entry name" value="MurD-like peptide ligases, catalytic domain"/>
    <property type="match status" value="1"/>
</dbReference>
<dbReference type="Proteomes" id="UP001199355">
    <property type="component" value="Unassembled WGS sequence"/>
</dbReference>
<accession>A0AAE3DMM1</accession>
<dbReference type="RefSeq" id="WP_308727626.1">
    <property type="nucleotide sequence ID" value="NZ_JAJEQF010000002.1"/>
</dbReference>
<evidence type="ECO:0000256" key="11">
    <source>
        <dbReference type="PIRNR" id="PIRNR001563"/>
    </source>
</evidence>
<feature type="domain" description="Mur ligase central" evidence="13">
    <location>
        <begin position="44"/>
        <end position="260"/>
    </location>
</feature>
<keyword evidence="5" id="KW-0479">Metal-binding</keyword>
<protein>
    <recommendedName>
        <fullName evidence="3">tetrahydrofolate synthase</fullName>
        <ecNumber evidence="3">6.3.2.17</ecNumber>
    </recommendedName>
    <alternativeName>
        <fullName evidence="9">Tetrahydrofolylpolyglutamate synthase</fullName>
    </alternativeName>
</protein>
<name>A0AAE3DMM1_9FIRM</name>
<evidence type="ECO:0000256" key="2">
    <source>
        <dbReference type="ARBA" id="ARBA00008276"/>
    </source>
</evidence>
<comment type="cofactor">
    <cofactor evidence="1">
        <name>Mg(2+)</name>
        <dbReference type="ChEBI" id="CHEBI:18420"/>
    </cofactor>
</comment>
<evidence type="ECO:0000313" key="14">
    <source>
        <dbReference type="EMBL" id="MCC2166383.1"/>
    </source>
</evidence>
<feature type="domain" description="Mur ligase C-terminal" evidence="12">
    <location>
        <begin position="289"/>
        <end position="409"/>
    </location>
</feature>
<dbReference type="FunFam" id="3.40.1190.10:FF:000011">
    <property type="entry name" value="Folylpolyglutamate synthase/dihydrofolate synthase"/>
    <property type="match status" value="1"/>
</dbReference>
<evidence type="ECO:0000256" key="6">
    <source>
        <dbReference type="ARBA" id="ARBA00022741"/>
    </source>
</evidence>
<reference evidence="14 15" key="1">
    <citation type="submission" date="2021-10" db="EMBL/GenBank/DDBJ databases">
        <title>Anaerobic single-cell dispensing facilitates the cultivation of human gut bacteria.</title>
        <authorList>
            <person name="Afrizal A."/>
        </authorList>
    </citation>
    <scope>NUCLEOTIDE SEQUENCE [LARGE SCALE GENOMIC DNA]</scope>
    <source>
        <strain evidence="14 15">CLA-AA-H244</strain>
    </source>
</reference>
<dbReference type="GO" id="GO:0005737">
    <property type="term" value="C:cytoplasm"/>
    <property type="evidence" value="ECO:0007669"/>
    <property type="project" value="TreeGrafter"/>
</dbReference>
<comment type="catalytic activity">
    <reaction evidence="10">
        <text>(6S)-5,6,7,8-tetrahydrofolyl-(gamma-L-Glu)(n) + L-glutamate + ATP = (6S)-5,6,7,8-tetrahydrofolyl-(gamma-L-Glu)(n+1) + ADP + phosphate + H(+)</text>
        <dbReference type="Rhea" id="RHEA:10580"/>
        <dbReference type="Rhea" id="RHEA-COMP:14738"/>
        <dbReference type="Rhea" id="RHEA-COMP:14740"/>
        <dbReference type="ChEBI" id="CHEBI:15378"/>
        <dbReference type="ChEBI" id="CHEBI:29985"/>
        <dbReference type="ChEBI" id="CHEBI:30616"/>
        <dbReference type="ChEBI" id="CHEBI:43474"/>
        <dbReference type="ChEBI" id="CHEBI:141005"/>
        <dbReference type="ChEBI" id="CHEBI:456216"/>
        <dbReference type="EC" id="6.3.2.17"/>
    </reaction>
</comment>
<dbReference type="EMBL" id="JAJEQF010000002">
    <property type="protein sequence ID" value="MCC2166383.1"/>
    <property type="molecule type" value="Genomic_DNA"/>
</dbReference>
<evidence type="ECO:0000256" key="1">
    <source>
        <dbReference type="ARBA" id="ARBA00001946"/>
    </source>
</evidence>
<comment type="caution">
    <text evidence="14">The sequence shown here is derived from an EMBL/GenBank/DDBJ whole genome shotgun (WGS) entry which is preliminary data.</text>
</comment>
<evidence type="ECO:0000256" key="3">
    <source>
        <dbReference type="ARBA" id="ARBA00013025"/>
    </source>
</evidence>
<dbReference type="GO" id="GO:0005524">
    <property type="term" value="F:ATP binding"/>
    <property type="evidence" value="ECO:0007669"/>
    <property type="project" value="UniProtKB-KW"/>
</dbReference>
<comment type="similarity">
    <text evidence="2 11">Belongs to the folylpolyglutamate synthase family.</text>
</comment>
<keyword evidence="4 11" id="KW-0436">Ligase</keyword>
<evidence type="ECO:0000256" key="7">
    <source>
        <dbReference type="ARBA" id="ARBA00022840"/>
    </source>
</evidence>
<dbReference type="NCBIfam" id="TIGR01499">
    <property type="entry name" value="folC"/>
    <property type="match status" value="1"/>
</dbReference>
<dbReference type="Pfam" id="PF02875">
    <property type="entry name" value="Mur_ligase_C"/>
    <property type="match status" value="1"/>
</dbReference>
<evidence type="ECO:0000256" key="4">
    <source>
        <dbReference type="ARBA" id="ARBA00022598"/>
    </source>
</evidence>
<dbReference type="Gene3D" id="3.40.1190.10">
    <property type="entry name" value="Mur-like, catalytic domain"/>
    <property type="match status" value="1"/>
</dbReference>
<dbReference type="GO" id="GO:0046872">
    <property type="term" value="F:metal ion binding"/>
    <property type="evidence" value="ECO:0007669"/>
    <property type="project" value="UniProtKB-KW"/>
</dbReference>
<proteinExistence type="inferred from homology"/>
<dbReference type="InterPro" id="IPR036615">
    <property type="entry name" value="Mur_ligase_C_dom_sf"/>
</dbReference>
<sequence>MTYNEAIEWMDSRHWSGTGKGIVRSQELLERLGNPQDNLKFVHVAGTNGKGSVCACLSKILTAAGYQVGLFVSPHLKRFNDRIYFNGTEIGDEDFARLASCIRAQAEVMEDAPTVFEIMTAMGMLYFAEKQCDLVMLEVGMGGRLDSTNVIRRPEAAVITSIGLDHTKELGDTLEKIAGEKGGIIKTGGTVIVDGSNTAVMPVFEKICQETGALLVTSAPEQIRNVVLSPAGEVFDYKDLKELHLSLTGVYQMNNAAVVIETLRVLEQKGYRIGEAALRKGLSEVYWPGRFERLHEQPTFLVDGSHNPDGIRALLESLRSYFPDKKIRFLLGILSTKDVSTMLQLIEPLAEEIGVIMPPSEKAMDNERMARQISRECAVRTTAFDSIEEGVRSMIENAEKEDVICATGSLYSIEEIRTCANREFHQNCGGCERL</sequence>
<keyword evidence="15" id="KW-1185">Reference proteome</keyword>
<dbReference type="EC" id="6.3.2.17" evidence="3"/>
<dbReference type="InterPro" id="IPR004101">
    <property type="entry name" value="Mur_ligase_C"/>
</dbReference>
<dbReference type="InterPro" id="IPR001645">
    <property type="entry name" value="Folylpolyglutamate_synth"/>
</dbReference>
<dbReference type="PIRSF" id="PIRSF001563">
    <property type="entry name" value="Folylpolyglu_synth"/>
    <property type="match status" value="1"/>
</dbReference>
<keyword evidence="8" id="KW-0460">Magnesium</keyword>
<evidence type="ECO:0000259" key="12">
    <source>
        <dbReference type="Pfam" id="PF02875"/>
    </source>
</evidence>
<dbReference type="PANTHER" id="PTHR11136">
    <property type="entry name" value="FOLYLPOLYGLUTAMATE SYNTHASE-RELATED"/>
    <property type="match status" value="1"/>
</dbReference>
<evidence type="ECO:0000256" key="5">
    <source>
        <dbReference type="ARBA" id="ARBA00022723"/>
    </source>
</evidence>
<dbReference type="PANTHER" id="PTHR11136:SF0">
    <property type="entry name" value="DIHYDROFOLATE SYNTHETASE-RELATED"/>
    <property type="match status" value="1"/>
</dbReference>
<dbReference type="SUPFAM" id="SSF53244">
    <property type="entry name" value="MurD-like peptide ligases, peptide-binding domain"/>
    <property type="match status" value="1"/>
</dbReference>
<evidence type="ECO:0000256" key="10">
    <source>
        <dbReference type="ARBA" id="ARBA00047493"/>
    </source>
</evidence>
<dbReference type="PROSITE" id="PS01012">
    <property type="entry name" value="FOLYLPOLYGLU_SYNT_2"/>
    <property type="match status" value="1"/>
</dbReference>
<dbReference type="InterPro" id="IPR018109">
    <property type="entry name" value="Folylpolyglutamate_synth_CS"/>
</dbReference>
<organism evidence="14 15">
    <name type="scientific">Gallintestinimicrobium propionicum</name>
    <dbReference type="NCBI Taxonomy" id="2981770"/>
    <lineage>
        <taxon>Bacteria</taxon>
        <taxon>Bacillati</taxon>
        <taxon>Bacillota</taxon>
        <taxon>Clostridia</taxon>
        <taxon>Lachnospirales</taxon>
        <taxon>Lachnospiraceae</taxon>
        <taxon>Gallintestinimicrobium</taxon>
    </lineage>
</organism>
<dbReference type="GO" id="GO:0004326">
    <property type="term" value="F:tetrahydrofolylpolyglutamate synthase activity"/>
    <property type="evidence" value="ECO:0007669"/>
    <property type="project" value="UniProtKB-EC"/>
</dbReference>
<evidence type="ECO:0000256" key="8">
    <source>
        <dbReference type="ARBA" id="ARBA00022842"/>
    </source>
</evidence>